<name>A0ABP3NWH1_SACER</name>
<keyword evidence="2" id="KW-1185">Reference proteome</keyword>
<dbReference type="SUPFAM" id="SSF46785">
    <property type="entry name" value="Winged helix' DNA-binding domain"/>
    <property type="match status" value="1"/>
</dbReference>
<evidence type="ECO:0000313" key="2">
    <source>
        <dbReference type="Proteomes" id="UP001500729"/>
    </source>
</evidence>
<evidence type="ECO:0000313" key="1">
    <source>
        <dbReference type="EMBL" id="GAA0552464.1"/>
    </source>
</evidence>
<dbReference type="Proteomes" id="UP001500729">
    <property type="component" value="Unassembled WGS sequence"/>
</dbReference>
<dbReference type="RefSeq" id="WP_009949003.1">
    <property type="nucleotide sequence ID" value="NZ_BAAAGS010000057.1"/>
</dbReference>
<dbReference type="EMBL" id="BAAAGS010000057">
    <property type="protein sequence ID" value="GAA0552464.1"/>
    <property type="molecule type" value="Genomic_DNA"/>
</dbReference>
<protein>
    <submittedName>
        <fullName evidence="1">Helix-turn-helix domain-containing protein</fullName>
    </submittedName>
</protein>
<dbReference type="Gene3D" id="1.10.10.10">
    <property type="entry name" value="Winged helix-like DNA-binding domain superfamily/Winged helix DNA-binding domain"/>
    <property type="match status" value="1"/>
</dbReference>
<proteinExistence type="predicted"/>
<dbReference type="InterPro" id="IPR036390">
    <property type="entry name" value="WH_DNA-bd_sf"/>
</dbReference>
<accession>A0ABP3NWH1</accession>
<reference evidence="2" key="1">
    <citation type="journal article" date="2019" name="Int. J. Syst. Evol. Microbiol.">
        <title>The Global Catalogue of Microorganisms (GCM) 10K type strain sequencing project: providing services to taxonomists for standard genome sequencing and annotation.</title>
        <authorList>
            <consortium name="The Broad Institute Genomics Platform"/>
            <consortium name="The Broad Institute Genome Sequencing Center for Infectious Disease"/>
            <person name="Wu L."/>
            <person name="Ma J."/>
        </authorList>
    </citation>
    <scope>NUCLEOTIDE SEQUENCE [LARGE SCALE GENOMIC DNA]</scope>
    <source>
        <strain evidence="2">JCM 10303</strain>
    </source>
</reference>
<dbReference type="CDD" id="cd00090">
    <property type="entry name" value="HTH_ARSR"/>
    <property type="match status" value="1"/>
</dbReference>
<dbReference type="InterPro" id="IPR011991">
    <property type="entry name" value="ArsR-like_HTH"/>
</dbReference>
<dbReference type="Pfam" id="PF12840">
    <property type="entry name" value="HTH_20"/>
    <property type="match status" value="1"/>
</dbReference>
<organism evidence="1 2">
    <name type="scientific">Saccharopolyspora erythraea</name>
    <name type="common">Streptomyces erythraeus</name>
    <dbReference type="NCBI Taxonomy" id="1836"/>
    <lineage>
        <taxon>Bacteria</taxon>
        <taxon>Bacillati</taxon>
        <taxon>Actinomycetota</taxon>
        <taxon>Actinomycetes</taxon>
        <taxon>Pseudonocardiales</taxon>
        <taxon>Pseudonocardiaceae</taxon>
        <taxon>Saccharopolyspora</taxon>
    </lineage>
</organism>
<dbReference type="InterPro" id="IPR036388">
    <property type="entry name" value="WH-like_DNA-bd_sf"/>
</dbReference>
<gene>
    <name evidence="1" type="ORF">GCM10009533_58350</name>
</gene>
<sequence>MTQQPVDLAGLASLSSLDDPLRRRLYEFVTEHDEPVSRDQVAAAAGIGRTLAAYHLDKLAEAGLLAATYRRPEGKGGPGAGRPAKLYMRAERELAVTVPPRDYELLARLLIESAERDPSGTVRSAVGAAAYEAGRQSVAESDGNVLAALAGCGFQPREAEADIELRNCPFHRLAQDHRDLVCGLNLRLIQGVIAGSAHPDGNAELDPRAGRCCVVIHKSGRATCGAAGEEGPP</sequence>
<comment type="caution">
    <text evidence="1">The sequence shown here is derived from an EMBL/GenBank/DDBJ whole genome shotgun (WGS) entry which is preliminary data.</text>
</comment>